<gene>
    <name evidence="3" type="primary">coaE</name>
    <name evidence="5" type="ordered locus">CKR_0595</name>
</gene>
<keyword evidence="3" id="KW-0418">Kinase</keyword>
<dbReference type="Pfam" id="PF01121">
    <property type="entry name" value="CoaE"/>
    <property type="match status" value="1"/>
</dbReference>
<comment type="subcellular location">
    <subcellularLocation>
        <location evidence="3">Cytoplasm</location>
    </subcellularLocation>
</comment>
<dbReference type="GO" id="GO:0015937">
    <property type="term" value="P:coenzyme A biosynthetic process"/>
    <property type="evidence" value="ECO:0007669"/>
    <property type="project" value="UniProtKB-UniRule"/>
</dbReference>
<comment type="similarity">
    <text evidence="3">Belongs to the CoaE family.</text>
</comment>
<dbReference type="CDD" id="cd02022">
    <property type="entry name" value="DPCK"/>
    <property type="match status" value="1"/>
</dbReference>
<dbReference type="NCBIfam" id="TIGR00152">
    <property type="entry name" value="dephospho-CoA kinase"/>
    <property type="match status" value="1"/>
</dbReference>
<dbReference type="HOGENOM" id="CLU_057180_0_0_9"/>
<dbReference type="UniPathway" id="UPA00241">
    <property type="reaction ID" value="UER00356"/>
</dbReference>
<name>B9DZH1_CLOK1</name>
<protein>
    <recommendedName>
        <fullName evidence="3 4">Dephospho-CoA kinase</fullName>
        <ecNumber evidence="3 4">2.7.1.24</ecNumber>
    </recommendedName>
    <alternativeName>
        <fullName evidence="3">Dephosphocoenzyme A kinase</fullName>
    </alternativeName>
</protein>
<dbReference type="Gene3D" id="3.40.50.300">
    <property type="entry name" value="P-loop containing nucleotide triphosphate hydrolases"/>
    <property type="match status" value="1"/>
</dbReference>
<dbReference type="GO" id="GO:0004140">
    <property type="term" value="F:dephospho-CoA kinase activity"/>
    <property type="evidence" value="ECO:0007669"/>
    <property type="project" value="UniProtKB-UniRule"/>
</dbReference>
<keyword evidence="2 3" id="KW-0067">ATP-binding</keyword>
<dbReference type="PANTHER" id="PTHR10695:SF46">
    <property type="entry name" value="BIFUNCTIONAL COENZYME A SYNTHASE-RELATED"/>
    <property type="match status" value="1"/>
</dbReference>
<proteinExistence type="inferred from homology"/>
<dbReference type="GO" id="GO:0005524">
    <property type="term" value="F:ATP binding"/>
    <property type="evidence" value="ECO:0007669"/>
    <property type="project" value="UniProtKB-UniRule"/>
</dbReference>
<dbReference type="PROSITE" id="PS51219">
    <property type="entry name" value="DPCK"/>
    <property type="match status" value="1"/>
</dbReference>
<dbReference type="InterPro" id="IPR001977">
    <property type="entry name" value="Depp_CoAkinase"/>
</dbReference>
<dbReference type="InterPro" id="IPR027417">
    <property type="entry name" value="P-loop_NTPase"/>
</dbReference>
<feature type="binding site" evidence="3">
    <location>
        <begin position="17"/>
        <end position="22"/>
    </location>
    <ligand>
        <name>ATP</name>
        <dbReference type="ChEBI" id="CHEBI:30616"/>
    </ligand>
</feature>
<accession>B9DZH1</accession>
<dbReference type="EMBL" id="AP009049">
    <property type="protein sequence ID" value="BAH05646.1"/>
    <property type="molecule type" value="Genomic_DNA"/>
</dbReference>
<comment type="pathway">
    <text evidence="3">Cofactor biosynthesis; coenzyme A biosynthesis; CoA from (R)-pantothenate: step 5/5.</text>
</comment>
<dbReference type="GO" id="GO:0005737">
    <property type="term" value="C:cytoplasm"/>
    <property type="evidence" value="ECO:0007669"/>
    <property type="project" value="UniProtKB-SubCell"/>
</dbReference>
<keyword evidence="1 3" id="KW-0547">Nucleotide-binding</keyword>
<comment type="function">
    <text evidence="3">Catalyzes the phosphorylation of the 3'-hydroxyl group of dephosphocoenzyme A to form coenzyme A.</text>
</comment>
<reference evidence="6" key="1">
    <citation type="submission" date="2005-09" db="EMBL/GenBank/DDBJ databases">
        <title>Complete genome sequence of Clostridium kluyveri and comparative genomics of Clostridia species.</title>
        <authorList>
            <person name="Inui M."/>
            <person name="Nonaka H."/>
            <person name="Shinoda Y."/>
            <person name="Ikenaga Y."/>
            <person name="Abe M."/>
            <person name="Naito K."/>
            <person name="Vertes A.A."/>
            <person name="Yukawa H."/>
        </authorList>
    </citation>
    <scope>NUCLEOTIDE SEQUENCE [LARGE SCALE GENOMIC DNA]</scope>
    <source>
        <strain evidence="6">NBRC 12016</strain>
    </source>
</reference>
<keyword evidence="3" id="KW-0173">Coenzyme A biosynthesis</keyword>
<evidence type="ECO:0000256" key="3">
    <source>
        <dbReference type="HAMAP-Rule" id="MF_00376"/>
    </source>
</evidence>
<keyword evidence="3" id="KW-0808">Transferase</keyword>
<dbReference type="SUPFAM" id="SSF52540">
    <property type="entry name" value="P-loop containing nucleoside triphosphate hydrolases"/>
    <property type="match status" value="1"/>
</dbReference>
<dbReference type="KEGG" id="ckr:CKR_0595"/>
<dbReference type="AlphaFoldDB" id="B9DZH1"/>
<dbReference type="Proteomes" id="UP000007969">
    <property type="component" value="Chromosome"/>
</dbReference>
<comment type="catalytic activity">
    <reaction evidence="3">
        <text>3'-dephospho-CoA + ATP = ADP + CoA + H(+)</text>
        <dbReference type="Rhea" id="RHEA:18245"/>
        <dbReference type="ChEBI" id="CHEBI:15378"/>
        <dbReference type="ChEBI" id="CHEBI:30616"/>
        <dbReference type="ChEBI" id="CHEBI:57287"/>
        <dbReference type="ChEBI" id="CHEBI:57328"/>
        <dbReference type="ChEBI" id="CHEBI:456216"/>
        <dbReference type="EC" id="2.7.1.24"/>
    </reaction>
</comment>
<evidence type="ECO:0000256" key="2">
    <source>
        <dbReference type="ARBA" id="ARBA00022840"/>
    </source>
</evidence>
<organism evidence="5 6">
    <name type="scientific">Clostridium kluyveri (strain NBRC 12016)</name>
    <dbReference type="NCBI Taxonomy" id="583346"/>
    <lineage>
        <taxon>Bacteria</taxon>
        <taxon>Bacillati</taxon>
        <taxon>Bacillota</taxon>
        <taxon>Clostridia</taxon>
        <taxon>Eubacteriales</taxon>
        <taxon>Clostridiaceae</taxon>
        <taxon>Clostridium</taxon>
    </lineage>
</organism>
<dbReference type="PANTHER" id="PTHR10695">
    <property type="entry name" value="DEPHOSPHO-COA KINASE-RELATED"/>
    <property type="match status" value="1"/>
</dbReference>
<evidence type="ECO:0000313" key="6">
    <source>
        <dbReference type="Proteomes" id="UP000007969"/>
    </source>
</evidence>
<dbReference type="EC" id="2.7.1.24" evidence="3 4"/>
<keyword evidence="3" id="KW-0963">Cytoplasm</keyword>
<evidence type="ECO:0000256" key="1">
    <source>
        <dbReference type="ARBA" id="ARBA00022741"/>
    </source>
</evidence>
<dbReference type="HAMAP" id="MF_00376">
    <property type="entry name" value="Dephospho_CoA_kinase"/>
    <property type="match status" value="1"/>
</dbReference>
<evidence type="ECO:0000256" key="4">
    <source>
        <dbReference type="NCBIfam" id="TIGR00152"/>
    </source>
</evidence>
<evidence type="ECO:0000313" key="5">
    <source>
        <dbReference type="EMBL" id="BAH05646.1"/>
    </source>
</evidence>
<sequence length="205" mass="23552">MKVGKSVIKIGLTGGIGSGKSTVSNILREQGIAVIDADIIARDVMEKYIVITDKIKSTFGEKFIDGSGKLKRREFGDYIFSNKDKKNIYEDIIMPFIKKEVFEKIDELHKRGEEICIIDGATLIESGFYKYTDIIILVWANKKTQIFRVKERDQLTENQIIDRINSQMSLEEKKKYADFVLDNSNTLDETKKQLEEILNKITMNL</sequence>